<gene>
    <name evidence="1" type="ORF">SLOPH_2554</name>
</gene>
<comment type="caution">
    <text evidence="1">The sequence shown here is derived from an EMBL/GenBank/DDBJ whole genome shotgun (WGS) entry which is preliminary data.</text>
</comment>
<reference evidence="2" key="1">
    <citation type="journal article" date="2013" name="PLoS Genet.">
        <title>The genome of Spraguea lophii and the basis of host-microsporidian interactions.</title>
        <authorList>
            <person name="Campbell S.E."/>
            <person name="Williams T.A."/>
            <person name="Yousuf A."/>
            <person name="Soanes D.M."/>
            <person name="Paszkiewicz K.H."/>
            <person name="Williams B.A.P."/>
        </authorList>
    </citation>
    <scope>NUCLEOTIDE SEQUENCE [LARGE SCALE GENOMIC DNA]</scope>
    <source>
        <strain evidence="2">42_110</strain>
    </source>
</reference>
<evidence type="ECO:0000313" key="2">
    <source>
        <dbReference type="Proteomes" id="UP000014978"/>
    </source>
</evidence>
<dbReference type="HOGENOM" id="CLU_2190362_0_0_1"/>
<dbReference type="EMBL" id="ATCN01001384">
    <property type="protein sequence ID" value="EPR77657.1"/>
    <property type="molecule type" value="Genomic_DNA"/>
</dbReference>
<accession>S7W7D9</accession>
<dbReference type="AlphaFoldDB" id="S7W7D9"/>
<dbReference type="Proteomes" id="UP000014978">
    <property type="component" value="Unassembled WGS sequence"/>
</dbReference>
<dbReference type="InParanoid" id="S7W7D9"/>
<protein>
    <submittedName>
        <fullName evidence="1">Uncharacterized protein</fullName>
    </submittedName>
</protein>
<keyword evidence="2" id="KW-1185">Reference proteome</keyword>
<sequence>ANEIFLFGNEPNLGWMEIPPHYASTVKIGYSERYFKSNMAIGLYTVHFKDLYQWDVKRIAQIISNEPDDGYLPYSEIMELWNSYLKPHITAENIIKSIKNYINALYKLK</sequence>
<evidence type="ECO:0000313" key="1">
    <source>
        <dbReference type="EMBL" id="EPR77657.1"/>
    </source>
</evidence>
<organism evidence="1 2">
    <name type="scientific">Spraguea lophii (strain 42_110)</name>
    <name type="common">Microsporidian parasite</name>
    <dbReference type="NCBI Taxonomy" id="1358809"/>
    <lineage>
        <taxon>Eukaryota</taxon>
        <taxon>Fungi</taxon>
        <taxon>Fungi incertae sedis</taxon>
        <taxon>Microsporidia</taxon>
        <taxon>Spragueidae</taxon>
        <taxon>Spraguea</taxon>
    </lineage>
</organism>
<proteinExistence type="predicted"/>
<dbReference type="VEuPathDB" id="MicrosporidiaDB:SLOPH_2554"/>
<name>S7W7D9_SPRLO</name>
<feature type="non-terminal residue" evidence="1">
    <location>
        <position position="1"/>
    </location>
</feature>